<gene>
    <name evidence="1" type="ORF">GCM10010170_050270</name>
</gene>
<dbReference type="RefSeq" id="WP_344614945.1">
    <property type="nucleotide sequence ID" value="NZ_BAAARV010000040.1"/>
</dbReference>
<dbReference type="EMBL" id="BAAARV010000040">
    <property type="protein sequence ID" value="GAA2357095.1"/>
    <property type="molecule type" value="Genomic_DNA"/>
</dbReference>
<comment type="caution">
    <text evidence="1">The sequence shown here is derived from an EMBL/GenBank/DDBJ whole genome shotgun (WGS) entry which is preliminary data.</text>
</comment>
<protein>
    <submittedName>
        <fullName evidence="1">Uncharacterized protein</fullName>
    </submittedName>
</protein>
<accession>A0ABN3GP30</accession>
<sequence length="51" mass="5678">MSSQHARKRHSTVDRRRYDAPFVVVAVRGPAGTADALAPPVTYRIRPRGPH</sequence>
<organism evidence="1 2">
    <name type="scientific">Dactylosporangium salmoneum</name>
    <dbReference type="NCBI Taxonomy" id="53361"/>
    <lineage>
        <taxon>Bacteria</taxon>
        <taxon>Bacillati</taxon>
        <taxon>Actinomycetota</taxon>
        <taxon>Actinomycetes</taxon>
        <taxon>Micromonosporales</taxon>
        <taxon>Micromonosporaceae</taxon>
        <taxon>Dactylosporangium</taxon>
    </lineage>
</organism>
<evidence type="ECO:0000313" key="1">
    <source>
        <dbReference type="EMBL" id="GAA2357095.1"/>
    </source>
</evidence>
<name>A0ABN3GP30_9ACTN</name>
<proteinExistence type="predicted"/>
<keyword evidence="2" id="KW-1185">Reference proteome</keyword>
<evidence type="ECO:0000313" key="2">
    <source>
        <dbReference type="Proteomes" id="UP001501444"/>
    </source>
</evidence>
<dbReference type="Proteomes" id="UP001501444">
    <property type="component" value="Unassembled WGS sequence"/>
</dbReference>
<reference evidence="1 2" key="1">
    <citation type="journal article" date="2019" name="Int. J. Syst. Evol. Microbiol.">
        <title>The Global Catalogue of Microorganisms (GCM) 10K type strain sequencing project: providing services to taxonomists for standard genome sequencing and annotation.</title>
        <authorList>
            <consortium name="The Broad Institute Genomics Platform"/>
            <consortium name="The Broad Institute Genome Sequencing Center for Infectious Disease"/>
            <person name="Wu L."/>
            <person name="Ma J."/>
        </authorList>
    </citation>
    <scope>NUCLEOTIDE SEQUENCE [LARGE SCALE GENOMIC DNA]</scope>
    <source>
        <strain evidence="1 2">JCM 3272</strain>
    </source>
</reference>